<sequence>MERFVCIQDFEDHALRNLMPIARDYYKSGAGEENTLRLNREAFRRLRIRPRSLRDVSRRDISTTVLGQKVSMPLGVSPTAMQRMAHPDGECANARAAESAGTIFILSTISTSSIEEVAEAAPKATKWFQLYVYKDRLVTLDLVRRAERSGFKALVLTVDAPIFGDRRSDIRNRFALPKHLRLANFEGARSRDINSASNDSGLSEYVTSQFDDSLTWQDVAWLKSVTRLPIVLKGILVAEDALLGVKIGASAILVSNHGARQLDGTPASIEALPEIVRAVGNKIEVYMDGGITQGTDVFKALALGARMVFFGRPMLWGLACGGEKGARLVLEMMRREIDQTFTLTGCTSVDEVSKNMVVHESFYSHL</sequence>
<proteinExistence type="predicted"/>
<evidence type="ECO:0000313" key="2">
    <source>
        <dbReference type="Proteomes" id="UP001239111"/>
    </source>
</evidence>
<reference evidence="1" key="1">
    <citation type="submission" date="2023-04" db="EMBL/GenBank/DDBJ databases">
        <title>A chromosome-level genome assembly of the parasitoid wasp Eretmocerus hayati.</title>
        <authorList>
            <person name="Zhong Y."/>
            <person name="Liu S."/>
            <person name="Liu Y."/>
        </authorList>
    </citation>
    <scope>NUCLEOTIDE SEQUENCE</scope>
    <source>
        <strain evidence="1">ZJU_SS_LIU_2023</strain>
    </source>
</reference>
<keyword evidence="2" id="KW-1185">Reference proteome</keyword>
<name>A0ACC2P871_9HYME</name>
<protein>
    <submittedName>
        <fullName evidence="1">Uncharacterized protein</fullName>
    </submittedName>
</protein>
<dbReference type="EMBL" id="CM056742">
    <property type="protein sequence ID" value="KAJ8679780.1"/>
    <property type="molecule type" value="Genomic_DNA"/>
</dbReference>
<gene>
    <name evidence="1" type="ORF">QAD02_015567</name>
</gene>
<evidence type="ECO:0000313" key="1">
    <source>
        <dbReference type="EMBL" id="KAJ8679780.1"/>
    </source>
</evidence>
<organism evidence="1 2">
    <name type="scientific">Eretmocerus hayati</name>
    <dbReference type="NCBI Taxonomy" id="131215"/>
    <lineage>
        <taxon>Eukaryota</taxon>
        <taxon>Metazoa</taxon>
        <taxon>Ecdysozoa</taxon>
        <taxon>Arthropoda</taxon>
        <taxon>Hexapoda</taxon>
        <taxon>Insecta</taxon>
        <taxon>Pterygota</taxon>
        <taxon>Neoptera</taxon>
        <taxon>Endopterygota</taxon>
        <taxon>Hymenoptera</taxon>
        <taxon>Apocrita</taxon>
        <taxon>Proctotrupomorpha</taxon>
        <taxon>Chalcidoidea</taxon>
        <taxon>Aphelinidae</taxon>
        <taxon>Aphelininae</taxon>
        <taxon>Eretmocerus</taxon>
    </lineage>
</organism>
<accession>A0ACC2P871</accession>
<comment type="caution">
    <text evidence="1">The sequence shown here is derived from an EMBL/GenBank/DDBJ whole genome shotgun (WGS) entry which is preliminary data.</text>
</comment>
<dbReference type="Proteomes" id="UP001239111">
    <property type="component" value="Chromosome 2"/>
</dbReference>